<dbReference type="InterPro" id="IPR043502">
    <property type="entry name" value="DNA/RNA_pol_sf"/>
</dbReference>
<organism evidence="3 4">
    <name type="scientific">Phytophthora fragariaefolia</name>
    <dbReference type="NCBI Taxonomy" id="1490495"/>
    <lineage>
        <taxon>Eukaryota</taxon>
        <taxon>Sar</taxon>
        <taxon>Stramenopiles</taxon>
        <taxon>Oomycota</taxon>
        <taxon>Peronosporomycetes</taxon>
        <taxon>Peronosporales</taxon>
        <taxon>Peronosporaceae</taxon>
        <taxon>Phytophthora</taxon>
    </lineage>
</organism>
<dbReference type="OrthoDB" id="123274at2759"/>
<dbReference type="Pfam" id="PF07727">
    <property type="entry name" value="RVT_2"/>
    <property type="match status" value="1"/>
</dbReference>
<evidence type="ECO:0000313" key="4">
    <source>
        <dbReference type="Proteomes" id="UP001165121"/>
    </source>
</evidence>
<gene>
    <name evidence="3" type="ORF">Pfra01_002594400</name>
</gene>
<dbReference type="EMBL" id="BSXT01005134">
    <property type="protein sequence ID" value="GMF59849.1"/>
    <property type="molecule type" value="Genomic_DNA"/>
</dbReference>
<dbReference type="Proteomes" id="UP001165121">
    <property type="component" value="Unassembled WGS sequence"/>
</dbReference>
<dbReference type="SUPFAM" id="SSF56672">
    <property type="entry name" value="DNA/RNA polymerases"/>
    <property type="match status" value="1"/>
</dbReference>
<comment type="caution">
    <text evidence="3">The sequence shown here is derived from an EMBL/GenBank/DDBJ whole genome shotgun (WGS) entry which is preliminary data.</text>
</comment>
<name>A0A9W7D4Y7_9STRA</name>
<evidence type="ECO:0000313" key="3">
    <source>
        <dbReference type="EMBL" id="GMF59849.1"/>
    </source>
</evidence>
<dbReference type="InterPro" id="IPR013103">
    <property type="entry name" value="RVT_2"/>
</dbReference>
<dbReference type="AlphaFoldDB" id="A0A9W7D4Y7"/>
<feature type="domain" description="Reverse transcriptase Ty1/copia-type" evidence="2">
    <location>
        <begin position="170"/>
        <end position="368"/>
    </location>
</feature>
<accession>A0A9W7D4Y7</accession>
<evidence type="ECO:0000259" key="2">
    <source>
        <dbReference type="Pfam" id="PF07727"/>
    </source>
</evidence>
<sequence length="368" mass="42805">MSRLQNKTPYEKEEYKAYRLLDVYNNKFIYSRHVMFDTEHSVEIVSRAFGQEMTEETETSRSTSAVGDTIPPSISGPSTTNTTRNKKRGLVETVGALDNKPKRPRRETKRPARFDDYKCYQPHLDKISQEETNHNKISIPRNLKEALSGPYRKHWRKALDLEYESLINNVTWRLVPLPPGRKAFPCHWVLVVKYHANGFVERFKVRLVAQGNHQEFGVDCDEVYAPVARFESLRLVLAIGTILDCHIHQVDVHTAFLNGMMEGSQRIYMRQPPGYHAKGKEGYVCELLKRIYGLKQAPRIWYGVLHKFLKSMGFARCNKEYCIYVQKVGVDWIIIVVYVDDLTIMSKSLKLINNIKRELSMRCKMKDL</sequence>
<feature type="region of interest" description="Disordered" evidence="1">
    <location>
        <begin position="52"/>
        <end position="111"/>
    </location>
</feature>
<proteinExistence type="predicted"/>
<keyword evidence="4" id="KW-1185">Reference proteome</keyword>
<evidence type="ECO:0000256" key="1">
    <source>
        <dbReference type="SAM" id="MobiDB-lite"/>
    </source>
</evidence>
<protein>
    <submittedName>
        <fullName evidence="3">Unnamed protein product</fullName>
    </submittedName>
</protein>
<reference evidence="3" key="1">
    <citation type="submission" date="2023-04" db="EMBL/GenBank/DDBJ databases">
        <title>Phytophthora fragariaefolia NBRC 109709.</title>
        <authorList>
            <person name="Ichikawa N."/>
            <person name="Sato H."/>
            <person name="Tonouchi N."/>
        </authorList>
    </citation>
    <scope>NUCLEOTIDE SEQUENCE</scope>
    <source>
        <strain evidence="3">NBRC 109709</strain>
    </source>
</reference>